<evidence type="ECO:0000313" key="12">
    <source>
        <dbReference type="Proteomes" id="UP000806285"/>
    </source>
</evidence>
<evidence type="ECO:0000313" key="11">
    <source>
        <dbReference type="EMBL" id="MBE7368521.1"/>
    </source>
</evidence>
<keyword evidence="5" id="KW-0418">Kinase</keyword>
<dbReference type="InterPro" id="IPR005467">
    <property type="entry name" value="His_kinase_dom"/>
</dbReference>
<evidence type="ECO:0000256" key="3">
    <source>
        <dbReference type="ARBA" id="ARBA00022553"/>
    </source>
</evidence>
<dbReference type="SMART" id="SM00387">
    <property type="entry name" value="HATPase_c"/>
    <property type="match status" value="1"/>
</dbReference>
<feature type="modified residue" description="4-aspartylphosphate" evidence="7">
    <location>
        <position position="524"/>
    </location>
</feature>
<evidence type="ECO:0000259" key="10">
    <source>
        <dbReference type="PROSITE" id="PS50110"/>
    </source>
</evidence>
<dbReference type="SMART" id="SM00448">
    <property type="entry name" value="REC"/>
    <property type="match status" value="1"/>
</dbReference>
<keyword evidence="8" id="KW-0472">Membrane</keyword>
<keyword evidence="3 7" id="KW-0597">Phosphoprotein</keyword>
<dbReference type="InterPro" id="IPR011006">
    <property type="entry name" value="CheY-like_superfamily"/>
</dbReference>
<dbReference type="InterPro" id="IPR004358">
    <property type="entry name" value="Sig_transdc_His_kin-like_C"/>
</dbReference>
<dbReference type="CDD" id="cd00156">
    <property type="entry name" value="REC"/>
    <property type="match status" value="1"/>
</dbReference>
<protein>
    <recommendedName>
        <fullName evidence="2">histidine kinase</fullName>
        <ecNumber evidence="2">2.7.13.3</ecNumber>
    </recommendedName>
</protein>
<comment type="caution">
    <text evidence="11">The sequence shown here is derived from an EMBL/GenBank/DDBJ whole genome shotgun (WGS) entry which is preliminary data.</text>
</comment>
<feature type="domain" description="Response regulatory" evidence="10">
    <location>
        <begin position="472"/>
        <end position="589"/>
    </location>
</feature>
<dbReference type="SMART" id="SM00388">
    <property type="entry name" value="HisKA"/>
    <property type="match status" value="1"/>
</dbReference>
<dbReference type="CDD" id="cd16922">
    <property type="entry name" value="HATPase_EvgS-ArcB-TorS-like"/>
    <property type="match status" value="1"/>
</dbReference>
<evidence type="ECO:0000256" key="8">
    <source>
        <dbReference type="SAM" id="Phobius"/>
    </source>
</evidence>
<evidence type="ECO:0000256" key="5">
    <source>
        <dbReference type="ARBA" id="ARBA00022777"/>
    </source>
</evidence>
<dbReference type="Proteomes" id="UP000806285">
    <property type="component" value="Unassembled WGS sequence"/>
</dbReference>
<dbReference type="PRINTS" id="PR00344">
    <property type="entry name" value="BCTRLSENSOR"/>
</dbReference>
<keyword evidence="6" id="KW-0902">Two-component regulatory system</keyword>
<dbReference type="EC" id="2.7.13.3" evidence="2"/>
<evidence type="ECO:0000256" key="4">
    <source>
        <dbReference type="ARBA" id="ARBA00022679"/>
    </source>
</evidence>
<dbReference type="PANTHER" id="PTHR43711:SF26">
    <property type="entry name" value="SENSOR HISTIDINE KINASE RCSC"/>
    <property type="match status" value="1"/>
</dbReference>
<dbReference type="InterPro" id="IPR036097">
    <property type="entry name" value="HisK_dim/P_sf"/>
</dbReference>
<feature type="transmembrane region" description="Helical" evidence="8">
    <location>
        <begin position="55"/>
        <end position="72"/>
    </location>
</feature>
<comment type="catalytic activity">
    <reaction evidence="1">
        <text>ATP + protein L-histidine = ADP + protein N-phospho-L-histidine.</text>
        <dbReference type="EC" id="2.7.13.3"/>
    </reaction>
</comment>
<keyword evidence="8" id="KW-1133">Transmembrane helix</keyword>
<reference evidence="11 12" key="1">
    <citation type="submission" date="2020-10" db="EMBL/GenBank/DDBJ databases">
        <title>Ramlibacter sp. HM2 16S ribosomal RNA gene Genome sequencing and assembly.</title>
        <authorList>
            <person name="Kang M."/>
        </authorList>
    </citation>
    <scope>NUCLEOTIDE SEQUENCE [LARGE SCALE GENOMIC DNA]</scope>
    <source>
        <strain evidence="11 12">HM2</strain>
    </source>
</reference>
<dbReference type="InterPro" id="IPR001789">
    <property type="entry name" value="Sig_transdc_resp-reg_receiver"/>
</dbReference>
<dbReference type="SUPFAM" id="SSF52172">
    <property type="entry name" value="CheY-like"/>
    <property type="match status" value="1"/>
</dbReference>
<dbReference type="Gene3D" id="3.30.565.10">
    <property type="entry name" value="Histidine kinase-like ATPase, C-terminal domain"/>
    <property type="match status" value="1"/>
</dbReference>
<dbReference type="PROSITE" id="PS50110">
    <property type="entry name" value="RESPONSE_REGULATORY"/>
    <property type="match status" value="1"/>
</dbReference>
<dbReference type="SUPFAM" id="SSF47384">
    <property type="entry name" value="Homodimeric domain of signal transducing histidine kinase"/>
    <property type="match status" value="1"/>
</dbReference>
<keyword evidence="12" id="KW-1185">Reference proteome</keyword>
<accession>A0ABR9S4W7</accession>
<feature type="transmembrane region" description="Helical" evidence="8">
    <location>
        <begin position="169"/>
        <end position="186"/>
    </location>
</feature>
<dbReference type="CDD" id="cd00082">
    <property type="entry name" value="HisKA"/>
    <property type="match status" value="1"/>
</dbReference>
<evidence type="ECO:0000259" key="9">
    <source>
        <dbReference type="PROSITE" id="PS50109"/>
    </source>
</evidence>
<dbReference type="InterPro" id="IPR036890">
    <property type="entry name" value="HATPase_C_sf"/>
</dbReference>
<gene>
    <name evidence="11" type="ORF">IM787_13260</name>
</gene>
<dbReference type="PROSITE" id="PS50109">
    <property type="entry name" value="HIS_KIN"/>
    <property type="match status" value="1"/>
</dbReference>
<name>A0ABR9S4W7_9BURK</name>
<dbReference type="Pfam" id="PF00512">
    <property type="entry name" value="HisKA"/>
    <property type="match status" value="1"/>
</dbReference>
<evidence type="ECO:0000256" key="7">
    <source>
        <dbReference type="PROSITE-ProRule" id="PRU00169"/>
    </source>
</evidence>
<dbReference type="SUPFAM" id="SSF55874">
    <property type="entry name" value="ATPase domain of HSP90 chaperone/DNA topoisomerase II/histidine kinase"/>
    <property type="match status" value="1"/>
</dbReference>
<dbReference type="EMBL" id="JADDIV010000004">
    <property type="protein sequence ID" value="MBE7368521.1"/>
    <property type="molecule type" value="Genomic_DNA"/>
</dbReference>
<evidence type="ECO:0000256" key="1">
    <source>
        <dbReference type="ARBA" id="ARBA00000085"/>
    </source>
</evidence>
<dbReference type="RefSeq" id="WP_193677163.1">
    <property type="nucleotide sequence ID" value="NZ_JADDIV010000004.1"/>
</dbReference>
<dbReference type="InterPro" id="IPR003661">
    <property type="entry name" value="HisK_dim/P_dom"/>
</dbReference>
<dbReference type="PANTHER" id="PTHR43711">
    <property type="entry name" value="TWO-COMPONENT HISTIDINE KINASE"/>
    <property type="match status" value="1"/>
</dbReference>
<feature type="transmembrane region" description="Helical" evidence="8">
    <location>
        <begin position="93"/>
        <end position="115"/>
    </location>
</feature>
<proteinExistence type="predicted"/>
<dbReference type="InterPro" id="IPR003594">
    <property type="entry name" value="HATPase_dom"/>
</dbReference>
<dbReference type="Gene3D" id="1.10.287.130">
    <property type="match status" value="1"/>
</dbReference>
<dbReference type="Gene3D" id="3.40.50.2300">
    <property type="match status" value="1"/>
</dbReference>
<evidence type="ECO:0000256" key="2">
    <source>
        <dbReference type="ARBA" id="ARBA00012438"/>
    </source>
</evidence>
<feature type="domain" description="Histidine kinase" evidence="9">
    <location>
        <begin position="237"/>
        <end position="450"/>
    </location>
</feature>
<dbReference type="Pfam" id="PF02518">
    <property type="entry name" value="HATPase_c"/>
    <property type="match status" value="1"/>
</dbReference>
<keyword evidence="4" id="KW-0808">Transferase</keyword>
<organism evidence="11 12">
    <name type="scientific">Ramlibacter pallidus</name>
    <dbReference type="NCBI Taxonomy" id="2780087"/>
    <lineage>
        <taxon>Bacteria</taxon>
        <taxon>Pseudomonadati</taxon>
        <taxon>Pseudomonadota</taxon>
        <taxon>Betaproteobacteria</taxon>
        <taxon>Burkholderiales</taxon>
        <taxon>Comamonadaceae</taxon>
        <taxon>Ramlibacter</taxon>
    </lineage>
</organism>
<dbReference type="InterPro" id="IPR050736">
    <property type="entry name" value="Sensor_HK_Regulatory"/>
</dbReference>
<evidence type="ECO:0000256" key="6">
    <source>
        <dbReference type="ARBA" id="ARBA00023012"/>
    </source>
</evidence>
<keyword evidence="8" id="KW-0812">Transmembrane</keyword>
<dbReference type="Pfam" id="PF00072">
    <property type="entry name" value="Response_reg"/>
    <property type="match status" value="1"/>
</dbReference>
<feature type="transmembrane region" description="Helical" evidence="8">
    <location>
        <begin position="30"/>
        <end position="49"/>
    </location>
</feature>
<sequence>MSGGAAAAGVPPEADVPLLRERVRLLAEQSSGAAVSTFVGAILIGVVLASEASRWQVAIWIAAYLGPAILRIRFSRRVLRNEVAPDAAALRRYLHFALFNGAWTGALPLAFFAALSVEARAALTVMSLLSLTAGAATFASYRTGYLCVLALALPPLVFDWAVLGDGPSWVVVVTLVVFGGLMVRLSRHLGEVFERSVEIRFERERVVEQLRREKAHTELARQKAEEASRAKSRFLASASHDLRQPVHALGLFSSVLGATAQTQQHRTIASNIAAVSDILKKLLDNLLDISRLDAGIVSVAVQPVAVKPFVERLAAETAGVVSNRPIEVMATAADVSAVFDPVHVERCLRNLLDNACKFTVQGCITLGAAREHDRLVFSVSDTGQGIPAEQLGLVFEEFYQVGNTERDQSKGLGLGLSIVARLAALMGGEVHLQSTPGQGSTFALSLPFTAADEVGVAGEEQLPGSVDLQGRRVLVIDDEALVRASMREQLRAWGAEVDEADGLVQAQGVLAQQAEGECQLCLCDLRLRDGEDGIRTAQALRVAHRGLPVILITGDTAPARIEQAARSGLPLLHKPVRPAVLAREIGVALRR</sequence>